<dbReference type="InterPro" id="IPR036047">
    <property type="entry name" value="F-box-like_dom_sf"/>
</dbReference>
<dbReference type="SUPFAM" id="SSF81383">
    <property type="entry name" value="F-box domain"/>
    <property type="match status" value="1"/>
</dbReference>
<protein>
    <recommendedName>
        <fullName evidence="1">F-box domain-containing protein</fullName>
    </recommendedName>
</protein>
<dbReference type="OrthoDB" id="192402at2759"/>
<proteinExistence type="predicted"/>
<organism evidence="2 3">
    <name type="scientific">Asparagus officinalis</name>
    <name type="common">Garden asparagus</name>
    <dbReference type="NCBI Taxonomy" id="4686"/>
    <lineage>
        <taxon>Eukaryota</taxon>
        <taxon>Viridiplantae</taxon>
        <taxon>Streptophyta</taxon>
        <taxon>Embryophyta</taxon>
        <taxon>Tracheophyta</taxon>
        <taxon>Spermatophyta</taxon>
        <taxon>Magnoliopsida</taxon>
        <taxon>Liliopsida</taxon>
        <taxon>Asparagales</taxon>
        <taxon>Asparagaceae</taxon>
        <taxon>Asparagoideae</taxon>
        <taxon>Asparagus</taxon>
    </lineage>
</organism>
<gene>
    <name evidence="2" type="ORF">A4U43_C03F27150</name>
</gene>
<feature type="domain" description="F-box" evidence="1">
    <location>
        <begin position="9"/>
        <end position="48"/>
    </location>
</feature>
<dbReference type="Pfam" id="PF12937">
    <property type="entry name" value="F-box-like"/>
    <property type="match status" value="1"/>
</dbReference>
<dbReference type="Proteomes" id="UP000243459">
    <property type="component" value="Chromosome 3"/>
</dbReference>
<dbReference type="Gramene" id="ONK76387">
    <property type="protein sequence ID" value="ONK76387"/>
    <property type="gene ID" value="A4U43_C03F27150"/>
</dbReference>
<evidence type="ECO:0000259" key="1">
    <source>
        <dbReference type="Pfam" id="PF12937"/>
    </source>
</evidence>
<dbReference type="InterPro" id="IPR044207">
    <property type="entry name" value="At5g39250-like"/>
</dbReference>
<dbReference type="PANTHER" id="PTHR47722:SF1">
    <property type="entry name" value="F-BOX DOMAIN CONTAINING PROTEIN, EXPRESSED"/>
    <property type="match status" value="1"/>
</dbReference>
<dbReference type="PANTHER" id="PTHR47722">
    <property type="entry name" value="EXPRESSED PROTEIN"/>
    <property type="match status" value="1"/>
</dbReference>
<dbReference type="AlphaFoldDB" id="A0A5P1FG58"/>
<sequence length="252" mass="28924">MSRDWSYSEVLKAVFPLLDGPDLTSCMLVCHQWRDIAKDDYLWKCICAKKWPSIFKRPPPALSYHKLFVSFSKPRRTQPLLPPKLSFNDLDFYFDIWSDDKLIFSESISGTTLRLGIKNPPPGISDVLKSHLDNPDYKMMMQVEPRFTIPLGRSVSVSVLVTRKDTDQIACILNKSMFDYVDGTAFRALAYDYLTFSPTHPFVSGIRAWVSLLFLANNSDSIIDVFGIEMDFCDAANSENEVLWLLDILDWK</sequence>
<keyword evidence="3" id="KW-1185">Reference proteome</keyword>
<evidence type="ECO:0000313" key="2">
    <source>
        <dbReference type="EMBL" id="ONK76387.1"/>
    </source>
</evidence>
<reference evidence="3" key="1">
    <citation type="journal article" date="2017" name="Nat. Commun.">
        <title>The asparagus genome sheds light on the origin and evolution of a young Y chromosome.</title>
        <authorList>
            <person name="Harkess A."/>
            <person name="Zhou J."/>
            <person name="Xu C."/>
            <person name="Bowers J.E."/>
            <person name="Van der Hulst R."/>
            <person name="Ayyampalayam S."/>
            <person name="Mercati F."/>
            <person name="Riccardi P."/>
            <person name="McKain M.R."/>
            <person name="Kakrana A."/>
            <person name="Tang H."/>
            <person name="Ray J."/>
            <person name="Groenendijk J."/>
            <person name="Arikit S."/>
            <person name="Mathioni S.M."/>
            <person name="Nakano M."/>
            <person name="Shan H."/>
            <person name="Telgmann-Rauber A."/>
            <person name="Kanno A."/>
            <person name="Yue Z."/>
            <person name="Chen H."/>
            <person name="Li W."/>
            <person name="Chen Y."/>
            <person name="Xu X."/>
            <person name="Zhang Y."/>
            <person name="Luo S."/>
            <person name="Chen H."/>
            <person name="Gao J."/>
            <person name="Mao Z."/>
            <person name="Pires J.C."/>
            <person name="Luo M."/>
            <person name="Kudrna D."/>
            <person name="Wing R.A."/>
            <person name="Meyers B.C."/>
            <person name="Yi K."/>
            <person name="Kong H."/>
            <person name="Lavrijsen P."/>
            <person name="Sunseri F."/>
            <person name="Falavigna A."/>
            <person name="Ye Y."/>
            <person name="Leebens-Mack J.H."/>
            <person name="Chen G."/>
        </authorList>
    </citation>
    <scope>NUCLEOTIDE SEQUENCE [LARGE SCALE GENOMIC DNA]</scope>
    <source>
        <strain evidence="3">cv. DH0086</strain>
    </source>
</reference>
<accession>A0A5P1FG58</accession>
<name>A0A5P1FG58_ASPOF</name>
<dbReference type="InterPro" id="IPR001810">
    <property type="entry name" value="F-box_dom"/>
</dbReference>
<evidence type="ECO:0000313" key="3">
    <source>
        <dbReference type="Proteomes" id="UP000243459"/>
    </source>
</evidence>
<dbReference type="Gene3D" id="1.20.1280.50">
    <property type="match status" value="1"/>
</dbReference>
<dbReference type="OMA" id="MDFCDVA"/>
<dbReference type="EMBL" id="CM007383">
    <property type="protein sequence ID" value="ONK76387.1"/>
    <property type="molecule type" value="Genomic_DNA"/>
</dbReference>